<evidence type="ECO:0000256" key="7">
    <source>
        <dbReference type="SAM" id="SignalP"/>
    </source>
</evidence>
<evidence type="ECO:0000256" key="3">
    <source>
        <dbReference type="ARBA" id="ARBA00022989"/>
    </source>
</evidence>
<dbReference type="Proteomes" id="UP000192578">
    <property type="component" value="Unassembled WGS sequence"/>
</dbReference>
<feature type="transmembrane region" description="Helical" evidence="6">
    <location>
        <begin position="97"/>
        <end position="117"/>
    </location>
</feature>
<evidence type="ECO:0000256" key="2">
    <source>
        <dbReference type="ARBA" id="ARBA00022692"/>
    </source>
</evidence>
<evidence type="ECO:0000256" key="1">
    <source>
        <dbReference type="ARBA" id="ARBA00004141"/>
    </source>
</evidence>
<dbReference type="OrthoDB" id="196103at2759"/>
<dbReference type="EMBL" id="MTYJ01000032">
    <property type="protein sequence ID" value="OQV20212.1"/>
    <property type="molecule type" value="Genomic_DNA"/>
</dbReference>
<keyword evidence="2 6" id="KW-0812">Transmembrane</keyword>
<evidence type="ECO:0000256" key="5">
    <source>
        <dbReference type="ARBA" id="ARBA00023180"/>
    </source>
</evidence>
<dbReference type="PANTHER" id="PTHR23294">
    <property type="entry name" value="ET TRANSLATION PRODUCT-RELATED"/>
    <property type="match status" value="1"/>
</dbReference>
<comment type="subcellular location">
    <subcellularLocation>
        <location evidence="1">Membrane</location>
        <topology evidence="1">Multi-pass membrane protein</topology>
    </subcellularLocation>
</comment>
<proteinExistence type="predicted"/>
<feature type="transmembrane region" description="Helical" evidence="6">
    <location>
        <begin position="35"/>
        <end position="51"/>
    </location>
</feature>
<reference evidence="9" key="1">
    <citation type="submission" date="2017-01" db="EMBL/GenBank/DDBJ databases">
        <title>Comparative genomics of anhydrobiosis in the tardigrade Hypsibius dujardini.</title>
        <authorList>
            <person name="Yoshida Y."/>
            <person name="Koutsovoulos G."/>
            <person name="Laetsch D."/>
            <person name="Stevens L."/>
            <person name="Kumar S."/>
            <person name="Horikawa D."/>
            <person name="Ishino K."/>
            <person name="Komine S."/>
            <person name="Tomita M."/>
            <person name="Blaxter M."/>
            <person name="Arakawa K."/>
        </authorList>
    </citation>
    <scope>NUCLEOTIDE SEQUENCE [LARGE SCALE GENOMIC DNA]</scope>
    <source>
        <strain evidence="9">Z151</strain>
    </source>
</reference>
<evidence type="ECO:0000313" key="8">
    <source>
        <dbReference type="EMBL" id="OQV20212.1"/>
    </source>
</evidence>
<name>A0A1W0WYK7_HYPEX</name>
<dbReference type="Pfam" id="PF05978">
    <property type="entry name" value="UNC-93"/>
    <property type="match status" value="1"/>
</dbReference>
<comment type="caution">
    <text evidence="8">The sequence shown here is derived from an EMBL/GenBank/DDBJ whole genome shotgun (WGS) entry which is preliminary data.</text>
</comment>
<dbReference type="InterPro" id="IPR010291">
    <property type="entry name" value="Ion_channel_UNC-93"/>
</dbReference>
<keyword evidence="3 6" id="KW-1133">Transmembrane helix</keyword>
<feature type="signal peptide" evidence="7">
    <location>
        <begin position="1"/>
        <end position="21"/>
    </location>
</feature>
<keyword evidence="7" id="KW-0732">Signal</keyword>
<dbReference type="InterPro" id="IPR051617">
    <property type="entry name" value="UNC-93-like_regulator"/>
</dbReference>
<evidence type="ECO:0000256" key="4">
    <source>
        <dbReference type="ARBA" id="ARBA00023136"/>
    </source>
</evidence>
<accession>A0A1W0WYK7</accession>
<gene>
    <name evidence="8" type="ORF">BV898_05768</name>
</gene>
<keyword evidence="4 6" id="KW-0472">Membrane</keyword>
<sequence length="126" mass="13864">MLVHFTAFYLIYLNIPSLSSTTPNDGLSFIGPNPYLALFCTVLLGVGDAIWTNQLMSYLGCAFPYDCVSAFAVYQFWTAITNSGSFGYSTRLELPYQLLILVITAVPAAAGFCLAEWGSSRNFQNF</sequence>
<evidence type="ECO:0000313" key="9">
    <source>
        <dbReference type="Proteomes" id="UP000192578"/>
    </source>
</evidence>
<feature type="chain" id="PRO_5013048683" evidence="7">
    <location>
        <begin position="22"/>
        <end position="126"/>
    </location>
</feature>
<keyword evidence="9" id="KW-1185">Reference proteome</keyword>
<evidence type="ECO:0000256" key="6">
    <source>
        <dbReference type="SAM" id="Phobius"/>
    </source>
</evidence>
<protein>
    <submittedName>
        <fullName evidence="8">UNC93-like protein MFSD11</fullName>
    </submittedName>
</protein>
<dbReference type="PANTHER" id="PTHR23294:SF0">
    <property type="entry name" value="UNC93-LIKE PROTEIN MFSD11"/>
    <property type="match status" value="1"/>
</dbReference>
<dbReference type="AlphaFoldDB" id="A0A1W0WYK7"/>
<organism evidence="8 9">
    <name type="scientific">Hypsibius exemplaris</name>
    <name type="common">Freshwater tardigrade</name>
    <dbReference type="NCBI Taxonomy" id="2072580"/>
    <lineage>
        <taxon>Eukaryota</taxon>
        <taxon>Metazoa</taxon>
        <taxon>Ecdysozoa</taxon>
        <taxon>Tardigrada</taxon>
        <taxon>Eutardigrada</taxon>
        <taxon>Parachela</taxon>
        <taxon>Hypsibioidea</taxon>
        <taxon>Hypsibiidae</taxon>
        <taxon>Hypsibius</taxon>
    </lineage>
</organism>
<feature type="transmembrane region" description="Helical" evidence="6">
    <location>
        <begin position="58"/>
        <end position="77"/>
    </location>
</feature>
<keyword evidence="5" id="KW-0325">Glycoprotein</keyword>
<dbReference type="GO" id="GO:0016020">
    <property type="term" value="C:membrane"/>
    <property type="evidence" value="ECO:0007669"/>
    <property type="project" value="UniProtKB-SubCell"/>
</dbReference>